<reference evidence="2" key="1">
    <citation type="submission" date="2024-06" db="EMBL/GenBank/DDBJ databases">
        <title>Mesorhizobium karijinii sp. nov., a symbiont of the iconic Swainsona formosa from arid Australia.</title>
        <authorList>
            <person name="Hill Y.J."/>
            <person name="Watkin E.L.J."/>
            <person name="O'Hara G.W."/>
            <person name="Terpolilli J."/>
            <person name="Tye M.L."/>
            <person name="Kohlmeier M.G."/>
        </authorList>
    </citation>
    <scope>NUCLEOTIDE SEQUENCE</scope>
    <source>
        <strain evidence="2">WSM2240</strain>
    </source>
</reference>
<dbReference type="InterPro" id="IPR009956">
    <property type="entry name" value="Post-segregation_anti-tox_CcdA"/>
</dbReference>
<evidence type="ECO:0000256" key="1">
    <source>
        <dbReference type="ARBA" id="ARBA00022649"/>
    </source>
</evidence>
<gene>
    <name evidence="2" type="ORF">ABVK50_24430</name>
</gene>
<accession>A0AAU8CPS8</accession>
<protein>
    <submittedName>
        <fullName evidence="2">Type II toxin-antitoxin system CcdA family antitoxin</fullName>
    </submittedName>
</protein>
<dbReference type="AlphaFoldDB" id="A0AAU8CPS8"/>
<proteinExistence type="predicted"/>
<name>A0AAU8CPS8_9HYPH</name>
<organism evidence="2">
    <name type="scientific">Mesorhizobium sp. WSM2240</name>
    <dbReference type="NCBI Taxonomy" id="3228851"/>
    <lineage>
        <taxon>Bacteria</taxon>
        <taxon>Pseudomonadati</taxon>
        <taxon>Pseudomonadota</taxon>
        <taxon>Alphaproteobacteria</taxon>
        <taxon>Hyphomicrobiales</taxon>
        <taxon>Phyllobacteriaceae</taxon>
        <taxon>Mesorhizobium</taxon>
    </lineage>
</organism>
<dbReference type="EMBL" id="CP159253">
    <property type="protein sequence ID" value="XCG48349.1"/>
    <property type="molecule type" value="Genomic_DNA"/>
</dbReference>
<evidence type="ECO:0000313" key="2">
    <source>
        <dbReference type="EMBL" id="XCG48349.1"/>
    </source>
</evidence>
<dbReference type="Pfam" id="PF07362">
    <property type="entry name" value="CcdA"/>
    <property type="match status" value="1"/>
</dbReference>
<keyword evidence="1" id="KW-1277">Toxin-antitoxin system</keyword>
<dbReference type="RefSeq" id="WP_353644121.1">
    <property type="nucleotide sequence ID" value="NZ_CP159253.1"/>
</dbReference>
<sequence length="80" mass="9258">MMRQSRSAQRKSTNLSLDARLVAEAKNLDINISRVAEKSIADAVAEEKARLWKIENREAIQSLNEYVEKHGLPLEKYRQF</sequence>